<dbReference type="HAMAP" id="MF_01147">
    <property type="entry name" value="Lgt"/>
    <property type="match status" value="1"/>
</dbReference>
<feature type="transmembrane region" description="Helical" evidence="7">
    <location>
        <begin position="70"/>
        <end position="94"/>
    </location>
</feature>
<feature type="transmembrane region" description="Helical" evidence="7">
    <location>
        <begin position="143"/>
        <end position="163"/>
    </location>
</feature>
<reference evidence="9" key="1">
    <citation type="submission" date="2016-10" db="EMBL/GenBank/DDBJ databases">
        <authorList>
            <person name="Varghese N."/>
            <person name="Submissions S."/>
        </authorList>
    </citation>
    <scope>NUCLEOTIDE SEQUENCE [LARGE SCALE GENOMIC DNA]</scope>
    <source>
        <strain evidence="9">Jip14</strain>
    </source>
</reference>
<keyword evidence="3 7" id="KW-0808">Transferase</keyword>
<keyword evidence="4 7" id="KW-0812">Transmembrane</keyword>
<dbReference type="AlphaFoldDB" id="A0A1H7J8J8"/>
<keyword evidence="5 7" id="KW-1133">Transmembrane helix</keyword>
<sequence length="287" mass="32508">MGVFYVKSHDMIASIIYWHMSPEITKLFGVFPLTYYGLLFAGGIGLAYYVMARIYKQEDIPNEHFERLTLYVLLGTVIGARLGHFLFYQPSYFWTNPIEVFLPIEKINGSYAFVGYRGLASHGGTIGIIIAVLLYCRKTNQHFLWVADRLAIVGPVTGAFIRIGNFMNSEMIGKPTGGDYGIVFQLVDTVPRHPGQLYEACAYLLIFVTMLILYRRNTKPDGFIFGIFLILLFSARFGLEFFKEDQVAFEHGMAFNMGQWLSVPFVLAGLALAFYKNGQKILSTTMK</sequence>
<comment type="pathway">
    <text evidence="7">Protein modification; lipoprotein biosynthesis (diacylglyceryl transfer).</text>
</comment>
<evidence type="ECO:0000256" key="4">
    <source>
        <dbReference type="ARBA" id="ARBA00022692"/>
    </source>
</evidence>
<dbReference type="PROSITE" id="PS01311">
    <property type="entry name" value="LGT"/>
    <property type="match status" value="1"/>
</dbReference>
<evidence type="ECO:0000256" key="1">
    <source>
        <dbReference type="ARBA" id="ARBA00007150"/>
    </source>
</evidence>
<dbReference type="STRING" id="332977.SAMN05421740_102489"/>
<organism evidence="8 9">
    <name type="scientific">Parapedobacter koreensis</name>
    <dbReference type="NCBI Taxonomy" id="332977"/>
    <lineage>
        <taxon>Bacteria</taxon>
        <taxon>Pseudomonadati</taxon>
        <taxon>Bacteroidota</taxon>
        <taxon>Sphingobacteriia</taxon>
        <taxon>Sphingobacteriales</taxon>
        <taxon>Sphingobacteriaceae</taxon>
        <taxon>Parapedobacter</taxon>
    </lineage>
</organism>
<dbReference type="NCBIfam" id="TIGR00544">
    <property type="entry name" value="lgt"/>
    <property type="match status" value="1"/>
</dbReference>
<keyword evidence="8" id="KW-0449">Lipoprotein</keyword>
<keyword evidence="9" id="KW-1185">Reference proteome</keyword>
<dbReference type="InterPro" id="IPR001640">
    <property type="entry name" value="Lgt"/>
</dbReference>
<dbReference type="PANTHER" id="PTHR30589">
    <property type="entry name" value="PROLIPOPROTEIN DIACYLGLYCERYL TRANSFERASE"/>
    <property type="match status" value="1"/>
</dbReference>
<dbReference type="PANTHER" id="PTHR30589:SF0">
    <property type="entry name" value="PHOSPHATIDYLGLYCEROL--PROLIPOPROTEIN DIACYLGLYCERYL TRANSFERASE"/>
    <property type="match status" value="1"/>
</dbReference>
<evidence type="ECO:0000256" key="3">
    <source>
        <dbReference type="ARBA" id="ARBA00022679"/>
    </source>
</evidence>
<feature type="binding site" evidence="7">
    <location>
        <position position="162"/>
    </location>
    <ligand>
        <name>a 1,2-diacyl-sn-glycero-3-phospho-(1'-sn-glycerol)</name>
        <dbReference type="ChEBI" id="CHEBI:64716"/>
    </ligand>
</feature>
<dbReference type="EMBL" id="FNZR01000002">
    <property type="protein sequence ID" value="SEK71028.1"/>
    <property type="molecule type" value="Genomic_DNA"/>
</dbReference>
<comment type="similarity">
    <text evidence="1 7">Belongs to the Lgt family.</text>
</comment>
<evidence type="ECO:0000256" key="5">
    <source>
        <dbReference type="ARBA" id="ARBA00022989"/>
    </source>
</evidence>
<accession>A0A1H7J8J8</accession>
<protein>
    <recommendedName>
        <fullName evidence="7">Phosphatidylglycerol--prolipoprotein diacylglyceryl transferase</fullName>
        <ecNumber evidence="7">2.5.1.145</ecNumber>
    </recommendedName>
</protein>
<keyword evidence="6 7" id="KW-0472">Membrane</keyword>
<keyword evidence="2 7" id="KW-1003">Cell membrane</keyword>
<comment type="function">
    <text evidence="7">Catalyzes the transfer of the diacylglyceryl group from phosphatidylglycerol to the sulfhydryl group of the N-terminal cysteine of a prolipoprotein, the first step in the formation of mature lipoproteins.</text>
</comment>
<dbReference type="Pfam" id="PF01790">
    <property type="entry name" value="LGT"/>
    <property type="match status" value="1"/>
</dbReference>
<dbReference type="GO" id="GO:0042158">
    <property type="term" value="P:lipoprotein biosynthetic process"/>
    <property type="evidence" value="ECO:0007669"/>
    <property type="project" value="UniProtKB-UniRule"/>
</dbReference>
<evidence type="ECO:0000256" key="7">
    <source>
        <dbReference type="HAMAP-Rule" id="MF_01147"/>
    </source>
</evidence>
<gene>
    <name evidence="7" type="primary">lgt</name>
    <name evidence="8" type="ORF">SAMN05421740_102489</name>
</gene>
<feature type="transmembrane region" description="Helical" evidence="7">
    <location>
        <begin position="114"/>
        <end position="136"/>
    </location>
</feature>
<evidence type="ECO:0000256" key="6">
    <source>
        <dbReference type="ARBA" id="ARBA00023136"/>
    </source>
</evidence>
<evidence type="ECO:0000313" key="8">
    <source>
        <dbReference type="EMBL" id="SEK71028.1"/>
    </source>
</evidence>
<dbReference type="GO" id="GO:0008961">
    <property type="term" value="F:phosphatidylglycerol-prolipoprotein diacylglyceryl transferase activity"/>
    <property type="evidence" value="ECO:0007669"/>
    <property type="project" value="UniProtKB-UniRule"/>
</dbReference>
<name>A0A1H7J8J8_9SPHI</name>
<dbReference type="Proteomes" id="UP000198916">
    <property type="component" value="Unassembled WGS sequence"/>
</dbReference>
<dbReference type="UniPathway" id="UPA00664"/>
<feature type="transmembrane region" description="Helical" evidence="7">
    <location>
        <begin position="27"/>
        <end position="50"/>
    </location>
</feature>
<feature type="transmembrane region" description="Helical" evidence="7">
    <location>
        <begin position="196"/>
        <end position="214"/>
    </location>
</feature>
<feature type="transmembrane region" description="Helical" evidence="7">
    <location>
        <begin position="221"/>
        <end position="239"/>
    </location>
</feature>
<evidence type="ECO:0000256" key="2">
    <source>
        <dbReference type="ARBA" id="ARBA00022475"/>
    </source>
</evidence>
<dbReference type="EC" id="2.5.1.145" evidence="7"/>
<feature type="transmembrane region" description="Helical" evidence="7">
    <location>
        <begin position="259"/>
        <end position="277"/>
    </location>
</feature>
<comment type="subcellular location">
    <subcellularLocation>
        <location evidence="7">Cell membrane</location>
        <topology evidence="7">Multi-pass membrane protein</topology>
    </subcellularLocation>
</comment>
<evidence type="ECO:0000313" key="9">
    <source>
        <dbReference type="Proteomes" id="UP000198916"/>
    </source>
</evidence>
<dbReference type="GO" id="GO:0005886">
    <property type="term" value="C:plasma membrane"/>
    <property type="evidence" value="ECO:0007669"/>
    <property type="project" value="UniProtKB-SubCell"/>
</dbReference>
<proteinExistence type="inferred from homology"/>
<comment type="catalytic activity">
    <reaction evidence="7">
        <text>L-cysteinyl-[prolipoprotein] + a 1,2-diacyl-sn-glycero-3-phospho-(1'-sn-glycerol) = an S-1,2-diacyl-sn-glyceryl-L-cysteinyl-[prolipoprotein] + sn-glycerol 1-phosphate + H(+)</text>
        <dbReference type="Rhea" id="RHEA:56712"/>
        <dbReference type="Rhea" id="RHEA-COMP:14679"/>
        <dbReference type="Rhea" id="RHEA-COMP:14680"/>
        <dbReference type="ChEBI" id="CHEBI:15378"/>
        <dbReference type="ChEBI" id="CHEBI:29950"/>
        <dbReference type="ChEBI" id="CHEBI:57685"/>
        <dbReference type="ChEBI" id="CHEBI:64716"/>
        <dbReference type="ChEBI" id="CHEBI:140658"/>
        <dbReference type="EC" id="2.5.1.145"/>
    </reaction>
</comment>